<gene>
    <name evidence="2" type="ORF">SAJA_06750</name>
</gene>
<dbReference type="InterPro" id="IPR001279">
    <property type="entry name" value="Metallo-B-lactamas"/>
</dbReference>
<reference evidence="2 3" key="1">
    <citation type="submission" date="2013-10" db="EMBL/GenBank/DDBJ databases">
        <title>Salinisphaera japonica YTM-1 Genome Sequencing.</title>
        <authorList>
            <person name="Lai Q."/>
            <person name="Li C."/>
            <person name="Shao Z."/>
        </authorList>
    </citation>
    <scope>NUCLEOTIDE SEQUENCE [LARGE SCALE GENOMIC DNA]</scope>
    <source>
        <strain evidence="2 3">YTM-1</strain>
    </source>
</reference>
<dbReference type="Proteomes" id="UP000285310">
    <property type="component" value="Unassembled WGS sequence"/>
</dbReference>
<dbReference type="RefSeq" id="WP_184999780.1">
    <property type="nucleotide sequence ID" value="NZ_AYKG01000016.1"/>
</dbReference>
<name>A0A423PUP6_9GAMM</name>
<feature type="domain" description="Metallo-beta-lactamase" evidence="1">
    <location>
        <begin position="87"/>
        <end position="284"/>
    </location>
</feature>
<keyword evidence="3" id="KW-1185">Reference proteome</keyword>
<dbReference type="EMBL" id="AYKG01000016">
    <property type="protein sequence ID" value="ROO29325.1"/>
    <property type="molecule type" value="Genomic_DNA"/>
</dbReference>
<evidence type="ECO:0000259" key="1">
    <source>
        <dbReference type="Pfam" id="PF12706"/>
    </source>
</evidence>
<dbReference type="Pfam" id="PF12706">
    <property type="entry name" value="Lactamase_B_2"/>
    <property type="match status" value="1"/>
</dbReference>
<organism evidence="2 3">
    <name type="scientific">Salinisphaera japonica YTM-1</name>
    <dbReference type="NCBI Taxonomy" id="1209778"/>
    <lineage>
        <taxon>Bacteria</taxon>
        <taxon>Pseudomonadati</taxon>
        <taxon>Pseudomonadota</taxon>
        <taxon>Gammaproteobacteria</taxon>
        <taxon>Salinisphaerales</taxon>
        <taxon>Salinisphaeraceae</taxon>
        <taxon>Salinisphaera</taxon>
    </lineage>
</organism>
<dbReference type="GO" id="GO:0005737">
    <property type="term" value="C:cytoplasm"/>
    <property type="evidence" value="ECO:0007669"/>
    <property type="project" value="TreeGrafter"/>
</dbReference>
<dbReference type="SUPFAM" id="SSF56281">
    <property type="entry name" value="Metallo-hydrolase/oxidoreductase"/>
    <property type="match status" value="1"/>
</dbReference>
<sequence length="330" mass="35881">MGDAPRPDLPSTPTDHFDGRRFFYPGRAETPCRQRDLWRWLITRRANLVAWTPAPRQPRVPVAERVAGLRVTWIGHATALIQIAGVNVLTDPVFADTVSPLPGIGPKRAHPPGIAYGDLPPIDVVLISHAHYDHLEAATIRALASDHAPCFVAGLGLHVWLEKHGAARVTTLDWWQAGHVGALTITATPAKHWSRRGVFDRNRVLWCGYVIACGGQHVYFAGDTGYDAALFAAIATRFPDLGCALLPIGAYEPRVFMAAQHMNPAEAVQAFEALAPASAIAIHFGTFRLTDESREAPARDLAAALSTTQATRFIVPVFGAPIDLDRRAPD</sequence>
<dbReference type="PANTHER" id="PTHR15032">
    <property type="entry name" value="N-ACYL-PHOSPHATIDYLETHANOLAMINE-HYDROLYZING PHOSPHOLIPASE D"/>
    <property type="match status" value="1"/>
</dbReference>
<comment type="caution">
    <text evidence="2">The sequence shown here is derived from an EMBL/GenBank/DDBJ whole genome shotgun (WGS) entry which is preliminary data.</text>
</comment>
<dbReference type="InterPro" id="IPR036866">
    <property type="entry name" value="RibonucZ/Hydroxyglut_hydro"/>
</dbReference>
<accession>A0A423PUP6</accession>
<evidence type="ECO:0000313" key="3">
    <source>
        <dbReference type="Proteomes" id="UP000285310"/>
    </source>
</evidence>
<dbReference type="InParanoid" id="A0A423PUP6"/>
<proteinExistence type="predicted"/>
<evidence type="ECO:0000313" key="2">
    <source>
        <dbReference type="EMBL" id="ROO29325.1"/>
    </source>
</evidence>
<protein>
    <submittedName>
        <fullName evidence="2">Beta-lactamase</fullName>
    </submittedName>
</protein>
<dbReference type="PANTHER" id="PTHR15032:SF4">
    <property type="entry name" value="N-ACYL-PHOSPHATIDYLETHANOLAMINE-HYDROLYZING PHOSPHOLIPASE D"/>
    <property type="match status" value="1"/>
</dbReference>
<dbReference type="Gene3D" id="3.60.15.10">
    <property type="entry name" value="Ribonuclease Z/Hydroxyacylglutathione hydrolase-like"/>
    <property type="match status" value="1"/>
</dbReference>
<dbReference type="AlphaFoldDB" id="A0A423PUP6"/>